<keyword evidence="1" id="KW-0732">Signal</keyword>
<accession>A0A1M5E2C0</accession>
<dbReference type="EMBL" id="FQVC01000012">
    <property type="protein sequence ID" value="SHF73284.1"/>
    <property type="molecule type" value="Genomic_DNA"/>
</dbReference>
<feature type="chain" id="PRO_5012747918" evidence="1">
    <location>
        <begin position="21"/>
        <end position="112"/>
    </location>
</feature>
<name>A0A1M5E2C0_9HYPH</name>
<reference evidence="2 3" key="1">
    <citation type="submission" date="2016-11" db="EMBL/GenBank/DDBJ databases">
        <authorList>
            <person name="Jaros S."/>
            <person name="Januszkiewicz K."/>
            <person name="Wedrychowicz H."/>
        </authorList>
    </citation>
    <scope>NUCLEOTIDE SEQUENCE [LARGE SCALE GENOMIC DNA]</scope>
    <source>
        <strain evidence="2 3">DSM 17137</strain>
    </source>
</reference>
<organism evidence="2 3">
    <name type="scientific">Devosia limi DSM 17137</name>
    <dbReference type="NCBI Taxonomy" id="1121477"/>
    <lineage>
        <taxon>Bacteria</taxon>
        <taxon>Pseudomonadati</taxon>
        <taxon>Pseudomonadota</taxon>
        <taxon>Alphaproteobacteria</taxon>
        <taxon>Hyphomicrobiales</taxon>
        <taxon>Devosiaceae</taxon>
        <taxon>Devosia</taxon>
    </lineage>
</organism>
<evidence type="ECO:0000256" key="1">
    <source>
        <dbReference type="SAM" id="SignalP"/>
    </source>
</evidence>
<evidence type="ECO:0000313" key="2">
    <source>
        <dbReference type="EMBL" id="SHF73284.1"/>
    </source>
</evidence>
<dbReference type="Proteomes" id="UP000184533">
    <property type="component" value="Unassembled WGS sequence"/>
</dbReference>
<evidence type="ECO:0000313" key="3">
    <source>
        <dbReference type="Proteomes" id="UP000184533"/>
    </source>
</evidence>
<gene>
    <name evidence="2" type="ORF">SAMN02745223_03430</name>
</gene>
<protein>
    <submittedName>
        <fullName evidence="2">Uncharacterized protein</fullName>
    </submittedName>
</protein>
<proteinExistence type="predicted"/>
<dbReference type="AlphaFoldDB" id="A0A1M5E2C0"/>
<sequence>MRRFALMLVLAPLTVAPAVGESLLSPLSPPGWSDLDSAAAAVGFWVNGDRLCQIPYDPVALEALIQQTAALWGVSVAAVKRDAPKWGDRFAPNVTRDTCRKARQQAKRLGIL</sequence>
<dbReference type="OrthoDB" id="9935940at2"/>
<feature type="signal peptide" evidence="1">
    <location>
        <begin position="1"/>
        <end position="20"/>
    </location>
</feature>
<dbReference type="RefSeq" id="WP_143154562.1">
    <property type="nucleotide sequence ID" value="NZ_FQVC01000012.1"/>
</dbReference>